<dbReference type="Proteomes" id="UP001633002">
    <property type="component" value="Unassembled WGS sequence"/>
</dbReference>
<comment type="caution">
    <text evidence="2">The sequence shown here is derived from an EMBL/GenBank/DDBJ whole genome shotgun (WGS) entry which is preliminary data.</text>
</comment>
<proteinExistence type="predicted"/>
<evidence type="ECO:0000313" key="2">
    <source>
        <dbReference type="EMBL" id="KAL3678251.1"/>
    </source>
</evidence>
<reference evidence="2 3" key="1">
    <citation type="submission" date="2024-09" db="EMBL/GenBank/DDBJ databases">
        <title>Chromosome-scale assembly of Riccia sorocarpa.</title>
        <authorList>
            <person name="Paukszto L."/>
        </authorList>
    </citation>
    <scope>NUCLEOTIDE SEQUENCE [LARGE SCALE GENOMIC DNA]</scope>
    <source>
        <strain evidence="2">LP-2024</strain>
        <tissue evidence="2">Aerial parts of the thallus</tissue>
    </source>
</reference>
<keyword evidence="3" id="KW-1185">Reference proteome</keyword>
<feature type="region of interest" description="Disordered" evidence="1">
    <location>
        <begin position="1"/>
        <end position="85"/>
    </location>
</feature>
<dbReference type="EMBL" id="JBJQOH010000007">
    <property type="protein sequence ID" value="KAL3678251.1"/>
    <property type="molecule type" value="Genomic_DNA"/>
</dbReference>
<accession>A0ABD3GK24</accession>
<evidence type="ECO:0000256" key="1">
    <source>
        <dbReference type="SAM" id="MobiDB-lite"/>
    </source>
</evidence>
<organism evidence="2 3">
    <name type="scientific">Riccia sorocarpa</name>
    <dbReference type="NCBI Taxonomy" id="122646"/>
    <lineage>
        <taxon>Eukaryota</taxon>
        <taxon>Viridiplantae</taxon>
        <taxon>Streptophyta</taxon>
        <taxon>Embryophyta</taxon>
        <taxon>Marchantiophyta</taxon>
        <taxon>Marchantiopsida</taxon>
        <taxon>Marchantiidae</taxon>
        <taxon>Marchantiales</taxon>
        <taxon>Ricciaceae</taxon>
        <taxon>Riccia</taxon>
    </lineage>
</organism>
<protein>
    <submittedName>
        <fullName evidence="2">Uncharacterized protein</fullName>
    </submittedName>
</protein>
<feature type="compositionally biased region" description="Basic and acidic residues" evidence="1">
    <location>
        <begin position="20"/>
        <end position="30"/>
    </location>
</feature>
<name>A0ABD3GK24_9MARC</name>
<sequence length="85" mass="9306">MSELYESGSGIENSSQPQMRKPEDNTEAHQDGAMLGQKAVVSSDSKEGAKPAANHAEEGHHDVHTTWSVQEKTEVHPPKKQNPFV</sequence>
<dbReference type="AlphaFoldDB" id="A0ABD3GK24"/>
<gene>
    <name evidence="2" type="ORF">R1sor_021207</name>
</gene>
<feature type="compositionally biased region" description="Basic and acidic residues" evidence="1">
    <location>
        <begin position="44"/>
        <end position="64"/>
    </location>
</feature>
<evidence type="ECO:0000313" key="3">
    <source>
        <dbReference type="Proteomes" id="UP001633002"/>
    </source>
</evidence>